<reference evidence="7" key="1">
    <citation type="submission" date="2023-04" db="EMBL/GenBank/DDBJ databases">
        <title>Complete genome sequence of Temperatibacter marinus.</title>
        <authorList>
            <person name="Rong J.-C."/>
            <person name="Yi M.-L."/>
            <person name="Zhao Q."/>
        </authorList>
    </citation>
    <scope>NUCLEOTIDE SEQUENCE</scope>
    <source>
        <strain evidence="7">NBRC 110045</strain>
    </source>
</reference>
<proteinExistence type="predicted"/>
<keyword evidence="5 7" id="KW-0413">Isomerase</keyword>
<dbReference type="Pfam" id="PF13624">
    <property type="entry name" value="SurA_N_3"/>
    <property type="match status" value="1"/>
</dbReference>
<dbReference type="Gene3D" id="3.10.50.40">
    <property type="match status" value="1"/>
</dbReference>
<protein>
    <recommendedName>
        <fullName evidence="1">Parvulin-like PPIase</fullName>
    </recommendedName>
    <alternativeName>
        <fullName evidence="3">Peptidyl-prolyl cis-trans isomerase plp</fullName>
    </alternativeName>
    <alternativeName>
        <fullName evidence="4">Rotamase plp</fullName>
    </alternativeName>
</protein>
<evidence type="ECO:0000256" key="2">
    <source>
        <dbReference type="ARBA" id="ARBA00022729"/>
    </source>
</evidence>
<dbReference type="SUPFAM" id="SSF109998">
    <property type="entry name" value="Triger factor/SurA peptide-binding domain-like"/>
    <property type="match status" value="1"/>
</dbReference>
<dbReference type="SUPFAM" id="SSF54534">
    <property type="entry name" value="FKBP-like"/>
    <property type="match status" value="1"/>
</dbReference>
<dbReference type="GO" id="GO:0003755">
    <property type="term" value="F:peptidyl-prolyl cis-trans isomerase activity"/>
    <property type="evidence" value="ECO:0007669"/>
    <property type="project" value="UniProtKB-KW"/>
</dbReference>
<name>A0AA52EBK8_9PROT</name>
<evidence type="ECO:0000256" key="1">
    <source>
        <dbReference type="ARBA" id="ARBA00018370"/>
    </source>
</evidence>
<keyword evidence="8" id="KW-1185">Reference proteome</keyword>
<keyword evidence="5" id="KW-0697">Rotamase</keyword>
<dbReference type="InterPro" id="IPR027304">
    <property type="entry name" value="Trigger_fact/SurA_dom_sf"/>
</dbReference>
<gene>
    <name evidence="7" type="ORF">QGN29_12360</name>
</gene>
<evidence type="ECO:0000256" key="3">
    <source>
        <dbReference type="ARBA" id="ARBA00030642"/>
    </source>
</evidence>
<dbReference type="InterPro" id="IPR046357">
    <property type="entry name" value="PPIase_dom_sf"/>
</dbReference>
<dbReference type="PROSITE" id="PS50198">
    <property type="entry name" value="PPIC_PPIASE_2"/>
    <property type="match status" value="1"/>
</dbReference>
<dbReference type="EMBL" id="CP123872">
    <property type="protein sequence ID" value="WND02342.1"/>
    <property type="molecule type" value="Genomic_DNA"/>
</dbReference>
<evidence type="ECO:0000259" key="6">
    <source>
        <dbReference type="PROSITE" id="PS50198"/>
    </source>
</evidence>
<dbReference type="RefSeq" id="WP_310798178.1">
    <property type="nucleotide sequence ID" value="NZ_CP123872.1"/>
</dbReference>
<dbReference type="KEGG" id="tmk:QGN29_12360"/>
<evidence type="ECO:0000256" key="4">
    <source>
        <dbReference type="ARBA" id="ARBA00031484"/>
    </source>
</evidence>
<dbReference type="Gene3D" id="1.10.4030.10">
    <property type="entry name" value="Porin chaperone SurA, peptide-binding domain"/>
    <property type="match status" value="1"/>
</dbReference>
<accession>A0AA52EBK8</accession>
<evidence type="ECO:0000313" key="8">
    <source>
        <dbReference type="Proteomes" id="UP001268683"/>
    </source>
</evidence>
<dbReference type="Pfam" id="PF00639">
    <property type="entry name" value="Rotamase"/>
    <property type="match status" value="1"/>
</dbReference>
<dbReference type="InterPro" id="IPR050280">
    <property type="entry name" value="OMP_Chaperone_SurA"/>
</dbReference>
<organism evidence="7 8">
    <name type="scientific">Temperatibacter marinus</name>
    <dbReference type="NCBI Taxonomy" id="1456591"/>
    <lineage>
        <taxon>Bacteria</taxon>
        <taxon>Pseudomonadati</taxon>
        <taxon>Pseudomonadota</taxon>
        <taxon>Alphaproteobacteria</taxon>
        <taxon>Kordiimonadales</taxon>
        <taxon>Temperatibacteraceae</taxon>
        <taxon>Temperatibacter</taxon>
    </lineage>
</organism>
<sequence length="440" mass="49500">MINRPKKDKQLSDLLKSFAAVMTFAVLVTAILPNSVAAQQDRQTFNAVEVLVNDQPLTSFDINQRLALVVAVSGGVKTQEEFEKLRTQVIESMIDEILQLQEAQEYKINIPQAQLDDYFAQRASQINMTAEQYEQALVSIRSSKATMMRQMEAEIAWSQIVNGLLGQSVAVSDEEVDATIERIKANKGKYEYRLGEIVLLVRNTAQEENVKTNAMQIVSQLRSSKEVRFPDVARNISASSTAAVGGDLGWIIESELAPEIFDAIKDLDLGQYSDPVRTAGSYKVFMLSNRRRVLSADPMDVQVSLKQIYMTTEDLTDPEKEKKFRDILPILKAEQPGCGQVEKYAERAGSTNKTEVGIVAFKQMTSDLLNGLRHLKDGEASNFIKLDDGERIMFICGRTVPEIADPDFDAIFAQIENQRLSMRARRHLRDLRREAIVDER</sequence>
<dbReference type="Proteomes" id="UP001268683">
    <property type="component" value="Chromosome"/>
</dbReference>
<evidence type="ECO:0000256" key="5">
    <source>
        <dbReference type="PROSITE-ProRule" id="PRU00278"/>
    </source>
</evidence>
<dbReference type="AlphaFoldDB" id="A0AA52EBK8"/>
<feature type="domain" description="PpiC" evidence="6">
    <location>
        <begin position="189"/>
        <end position="289"/>
    </location>
</feature>
<dbReference type="PANTHER" id="PTHR47637:SF1">
    <property type="entry name" value="CHAPERONE SURA"/>
    <property type="match status" value="1"/>
</dbReference>
<dbReference type="PANTHER" id="PTHR47637">
    <property type="entry name" value="CHAPERONE SURA"/>
    <property type="match status" value="1"/>
</dbReference>
<dbReference type="InterPro" id="IPR000297">
    <property type="entry name" value="PPIase_PpiC"/>
</dbReference>
<keyword evidence="2" id="KW-0732">Signal</keyword>
<evidence type="ECO:0000313" key="7">
    <source>
        <dbReference type="EMBL" id="WND02342.1"/>
    </source>
</evidence>